<keyword evidence="1" id="KW-0812">Transmembrane</keyword>
<keyword evidence="1" id="KW-1133">Transmembrane helix</keyword>
<dbReference type="EMBL" id="JRJU01000014">
    <property type="protein sequence ID" value="KHF39928.1"/>
    <property type="molecule type" value="Genomic_DNA"/>
</dbReference>
<evidence type="ECO:0008006" key="6">
    <source>
        <dbReference type="Google" id="ProtNLM"/>
    </source>
</evidence>
<evidence type="ECO:0000259" key="2">
    <source>
        <dbReference type="Pfam" id="PF13791"/>
    </source>
</evidence>
<name>A0A0B0IBJ8_9BACI</name>
<dbReference type="InterPro" id="IPR029101">
    <property type="entry name" value="Sigma_reg_N"/>
</dbReference>
<protein>
    <recommendedName>
        <fullName evidence="6">Sigma factor regulator C-terminal domain-containing protein</fullName>
    </recommendedName>
</protein>
<organism evidence="4 5">
    <name type="scientific">Halalkalibacter okhensis</name>
    <dbReference type="NCBI Taxonomy" id="333138"/>
    <lineage>
        <taxon>Bacteria</taxon>
        <taxon>Bacillati</taxon>
        <taxon>Bacillota</taxon>
        <taxon>Bacilli</taxon>
        <taxon>Bacillales</taxon>
        <taxon>Bacillaceae</taxon>
        <taxon>Halalkalibacter</taxon>
    </lineage>
</organism>
<dbReference type="eggNOG" id="ENOG502Z96W">
    <property type="taxonomic scope" value="Bacteria"/>
</dbReference>
<evidence type="ECO:0000313" key="5">
    <source>
        <dbReference type="Proteomes" id="UP000030832"/>
    </source>
</evidence>
<accession>A0A0B0IBJ8</accession>
<evidence type="ECO:0000256" key="1">
    <source>
        <dbReference type="SAM" id="Phobius"/>
    </source>
</evidence>
<dbReference type="Pfam" id="PF13791">
    <property type="entry name" value="Sigma_reg_C"/>
    <property type="match status" value="1"/>
</dbReference>
<feature type="transmembrane region" description="Helical" evidence="1">
    <location>
        <begin position="30"/>
        <end position="52"/>
    </location>
</feature>
<keyword evidence="1" id="KW-0472">Membrane</keyword>
<feature type="domain" description="Sigma factor regulator C-terminal" evidence="2">
    <location>
        <begin position="168"/>
        <end position="333"/>
    </location>
</feature>
<dbReference type="InterPro" id="IPR025672">
    <property type="entry name" value="Sigma_reg_C_dom"/>
</dbReference>
<dbReference type="AlphaFoldDB" id="A0A0B0IBJ8"/>
<sequence length="344" mass="40415">MIVMEWNEQKAQQIVKKYNNRIKLQFPFKVIRVMVSLVILYWIYLFILTVSYDFSKIGPQTEFYQKLAIDWTYPELTSDIAISSHREITPLGTQKIEFPIERRIGKNHYVVSQLHLTKPIMNSRTYMEIERRYPYKAGHNGFNFYLPFHPKNERPLDGNQAPGVFGTLEKVHEGKVADFAFSTDDYRSPEEMLDLLAEYDLDVIWMPLYMGEMQKFSEWGWSSGGNSIALAQQWGLSGARITEDDFMSGSLVHVLDQQSVEESKLAMLDNMKQMLEENKRLAEQLLVTNHLQERYDYLYHEGFQVYGAVVTGPVRELLRLQEVNGFRSFQLGEMTDWNWHDEQY</sequence>
<reference evidence="4 5" key="1">
    <citation type="submission" date="2014-09" db="EMBL/GenBank/DDBJ databases">
        <title>Genome sequencing and annotation of Bacillus Okhensis strain Kh10-101T.</title>
        <authorList>
            <person name="Prakash J.S."/>
        </authorList>
    </citation>
    <scope>NUCLEOTIDE SEQUENCE [LARGE SCALE GENOMIC DNA]</scope>
    <source>
        <strain evidence="5">Kh10-101T</strain>
    </source>
</reference>
<gene>
    <name evidence="4" type="ORF">LQ50_12790</name>
</gene>
<evidence type="ECO:0000313" key="4">
    <source>
        <dbReference type="EMBL" id="KHF39928.1"/>
    </source>
</evidence>
<comment type="caution">
    <text evidence="4">The sequence shown here is derived from an EMBL/GenBank/DDBJ whole genome shotgun (WGS) entry which is preliminary data.</text>
</comment>
<dbReference type="Pfam" id="PF13800">
    <property type="entry name" value="Sigma_reg_N"/>
    <property type="match status" value="1"/>
</dbReference>
<feature type="domain" description="Sigma factor regulator N-terminal" evidence="3">
    <location>
        <begin position="21"/>
        <end position="107"/>
    </location>
</feature>
<dbReference type="Proteomes" id="UP000030832">
    <property type="component" value="Unassembled WGS sequence"/>
</dbReference>
<proteinExistence type="predicted"/>
<keyword evidence="5" id="KW-1185">Reference proteome</keyword>
<evidence type="ECO:0000259" key="3">
    <source>
        <dbReference type="Pfam" id="PF13800"/>
    </source>
</evidence>